<dbReference type="EMBL" id="KN833276">
    <property type="protein sequence ID" value="KIM71557.1"/>
    <property type="molecule type" value="Genomic_DNA"/>
</dbReference>
<evidence type="ECO:0000313" key="3">
    <source>
        <dbReference type="Proteomes" id="UP000054166"/>
    </source>
</evidence>
<gene>
    <name evidence="2" type="ORF">PILCRDRAFT_16963</name>
</gene>
<sequence>MAFEREWLKETKKKMAAKVRHEKLDMAKTILATPDADDNIGLMIRDMSLTLYNLTTDIWLLVFIICPSVHWIEV</sequence>
<reference evidence="2 3" key="1">
    <citation type="submission" date="2014-04" db="EMBL/GenBank/DDBJ databases">
        <authorList>
            <consortium name="DOE Joint Genome Institute"/>
            <person name="Kuo A."/>
            <person name="Tarkka M."/>
            <person name="Buscot F."/>
            <person name="Kohler A."/>
            <person name="Nagy L.G."/>
            <person name="Floudas D."/>
            <person name="Copeland A."/>
            <person name="Barry K.W."/>
            <person name="Cichocki N."/>
            <person name="Veneault-Fourrey C."/>
            <person name="LaButti K."/>
            <person name="Lindquist E.A."/>
            <person name="Lipzen A."/>
            <person name="Lundell T."/>
            <person name="Morin E."/>
            <person name="Murat C."/>
            <person name="Sun H."/>
            <person name="Tunlid A."/>
            <person name="Henrissat B."/>
            <person name="Grigoriev I.V."/>
            <person name="Hibbett D.S."/>
            <person name="Martin F."/>
            <person name="Nordberg H.P."/>
            <person name="Cantor M.N."/>
            <person name="Hua S.X."/>
        </authorList>
    </citation>
    <scope>NUCLEOTIDE SEQUENCE [LARGE SCALE GENOMIC DNA]</scope>
    <source>
        <strain evidence="2 3">F 1598</strain>
    </source>
</reference>
<keyword evidence="1" id="KW-0812">Transmembrane</keyword>
<dbReference type="Proteomes" id="UP000054166">
    <property type="component" value="Unassembled WGS sequence"/>
</dbReference>
<organism evidence="2 3">
    <name type="scientific">Piloderma croceum (strain F 1598)</name>
    <dbReference type="NCBI Taxonomy" id="765440"/>
    <lineage>
        <taxon>Eukaryota</taxon>
        <taxon>Fungi</taxon>
        <taxon>Dikarya</taxon>
        <taxon>Basidiomycota</taxon>
        <taxon>Agaricomycotina</taxon>
        <taxon>Agaricomycetes</taxon>
        <taxon>Agaricomycetidae</taxon>
        <taxon>Atheliales</taxon>
        <taxon>Atheliaceae</taxon>
        <taxon>Piloderma</taxon>
    </lineage>
</organism>
<dbReference type="InParanoid" id="A0A0C3B2S0"/>
<reference evidence="3" key="2">
    <citation type="submission" date="2015-01" db="EMBL/GenBank/DDBJ databases">
        <title>Evolutionary Origins and Diversification of the Mycorrhizal Mutualists.</title>
        <authorList>
            <consortium name="DOE Joint Genome Institute"/>
            <consortium name="Mycorrhizal Genomics Consortium"/>
            <person name="Kohler A."/>
            <person name="Kuo A."/>
            <person name="Nagy L.G."/>
            <person name="Floudas D."/>
            <person name="Copeland A."/>
            <person name="Barry K.W."/>
            <person name="Cichocki N."/>
            <person name="Veneault-Fourrey C."/>
            <person name="LaButti K."/>
            <person name="Lindquist E.A."/>
            <person name="Lipzen A."/>
            <person name="Lundell T."/>
            <person name="Morin E."/>
            <person name="Murat C."/>
            <person name="Riley R."/>
            <person name="Ohm R."/>
            <person name="Sun H."/>
            <person name="Tunlid A."/>
            <person name="Henrissat B."/>
            <person name="Grigoriev I.V."/>
            <person name="Hibbett D.S."/>
            <person name="Martin F."/>
        </authorList>
    </citation>
    <scope>NUCLEOTIDE SEQUENCE [LARGE SCALE GENOMIC DNA]</scope>
    <source>
        <strain evidence="3">F 1598</strain>
    </source>
</reference>
<proteinExistence type="predicted"/>
<dbReference type="HOGENOM" id="CLU_2688709_0_0_1"/>
<keyword evidence="3" id="KW-1185">Reference proteome</keyword>
<keyword evidence="1" id="KW-0472">Membrane</keyword>
<name>A0A0C3B2S0_PILCF</name>
<evidence type="ECO:0000256" key="1">
    <source>
        <dbReference type="SAM" id="Phobius"/>
    </source>
</evidence>
<accession>A0A0C3B2S0</accession>
<keyword evidence="1" id="KW-1133">Transmembrane helix</keyword>
<evidence type="ECO:0000313" key="2">
    <source>
        <dbReference type="EMBL" id="KIM71557.1"/>
    </source>
</evidence>
<dbReference type="AlphaFoldDB" id="A0A0C3B2S0"/>
<feature type="transmembrane region" description="Helical" evidence="1">
    <location>
        <begin position="51"/>
        <end position="72"/>
    </location>
</feature>
<protein>
    <submittedName>
        <fullName evidence="2">Uncharacterized protein</fullName>
    </submittedName>
</protein>